<organism evidence="2 3">
    <name type="scientific">Candidatus Berkelbacteria bacterium Licking1014_7</name>
    <dbReference type="NCBI Taxonomy" id="2017147"/>
    <lineage>
        <taxon>Bacteria</taxon>
        <taxon>Candidatus Berkelbacteria</taxon>
    </lineage>
</organism>
<dbReference type="EMBL" id="VMGK01000002">
    <property type="protein sequence ID" value="TSC93430.1"/>
    <property type="molecule type" value="Genomic_DNA"/>
</dbReference>
<proteinExistence type="predicted"/>
<evidence type="ECO:0000313" key="2">
    <source>
        <dbReference type="EMBL" id="TSC93430.1"/>
    </source>
</evidence>
<dbReference type="Proteomes" id="UP000315689">
    <property type="component" value="Unassembled WGS sequence"/>
</dbReference>
<keyword evidence="2" id="KW-0808">Transferase</keyword>
<accession>A0A554LKN5</accession>
<dbReference type="SUPFAM" id="SSF111331">
    <property type="entry name" value="NAD kinase/diacylglycerol kinase-like"/>
    <property type="match status" value="1"/>
</dbReference>
<sequence>MYYYIFQSVGAKNVKKLYEKIKLRISLSGISGEIVQTTPLRTIEEMTELGITKGYHTIVAVGTDEFINKVAHFLINLSLAQNRDKIVFGAIPLNYQDSLMAQLLNVSTVDEAIENLKNRHLRKIDVAFIEPNKFFILPIEISKNKPFFTMITTKNYCAKSLVDKVKITPSLKLMLKDIGIGNGFLSKVVSFFKIERPQNHYSTRFSSKTFSIESNELIPVKIGEEVLAKTPVRLHTIPKLLHLIMPRVRIN</sequence>
<feature type="domain" description="DAGKc" evidence="1">
    <location>
        <begin position="10"/>
        <end position="132"/>
    </location>
</feature>
<dbReference type="AlphaFoldDB" id="A0A554LKN5"/>
<dbReference type="Gene3D" id="3.40.50.10330">
    <property type="entry name" value="Probable inorganic polyphosphate/atp-NAD kinase, domain 1"/>
    <property type="match status" value="1"/>
</dbReference>
<name>A0A554LKN5_9BACT</name>
<dbReference type="PROSITE" id="PS50146">
    <property type="entry name" value="DAGK"/>
    <property type="match status" value="1"/>
</dbReference>
<comment type="caution">
    <text evidence="2">The sequence shown here is derived from an EMBL/GenBank/DDBJ whole genome shotgun (WGS) entry which is preliminary data.</text>
</comment>
<evidence type="ECO:0000259" key="1">
    <source>
        <dbReference type="PROSITE" id="PS50146"/>
    </source>
</evidence>
<reference evidence="2 3" key="1">
    <citation type="submission" date="2017-07" db="EMBL/GenBank/DDBJ databases">
        <title>Mechanisms for carbon and nitrogen cycling indicate functional differentiation within the Candidate Phyla Radiation.</title>
        <authorList>
            <person name="Danczak R.E."/>
            <person name="Johnston M.D."/>
            <person name="Kenah C."/>
            <person name="Slattery M."/>
            <person name="Wrighton K.C."/>
            <person name="Wilkins M.J."/>
        </authorList>
    </citation>
    <scope>NUCLEOTIDE SEQUENCE [LARGE SCALE GENOMIC DNA]</scope>
    <source>
        <strain evidence="2">Licking1014_7</strain>
    </source>
</reference>
<dbReference type="InterPro" id="IPR016064">
    <property type="entry name" value="NAD/diacylglycerol_kinase_sf"/>
</dbReference>
<dbReference type="InterPro" id="IPR001206">
    <property type="entry name" value="Diacylglycerol_kinase_cat_dom"/>
</dbReference>
<protein>
    <submittedName>
        <fullName evidence="2">Diacylglycerol kinase catalytic region</fullName>
    </submittedName>
</protein>
<dbReference type="InterPro" id="IPR017438">
    <property type="entry name" value="ATP-NAD_kinase_N"/>
</dbReference>
<gene>
    <name evidence="2" type="ORF">CEN89_105</name>
</gene>
<keyword evidence="2" id="KW-0418">Kinase</keyword>
<dbReference type="GO" id="GO:0016301">
    <property type="term" value="F:kinase activity"/>
    <property type="evidence" value="ECO:0007669"/>
    <property type="project" value="UniProtKB-KW"/>
</dbReference>
<evidence type="ECO:0000313" key="3">
    <source>
        <dbReference type="Proteomes" id="UP000315689"/>
    </source>
</evidence>
<dbReference type="Pfam" id="PF00781">
    <property type="entry name" value="DAGK_cat"/>
    <property type="match status" value="1"/>
</dbReference>